<organism evidence="2 3">
    <name type="scientific">Vitrella brassicaformis (strain CCMP3155)</name>
    <dbReference type="NCBI Taxonomy" id="1169540"/>
    <lineage>
        <taxon>Eukaryota</taxon>
        <taxon>Sar</taxon>
        <taxon>Alveolata</taxon>
        <taxon>Colpodellida</taxon>
        <taxon>Vitrellaceae</taxon>
        <taxon>Vitrella</taxon>
    </lineage>
</organism>
<protein>
    <submittedName>
        <fullName evidence="2">Uncharacterized protein</fullName>
    </submittedName>
</protein>
<dbReference type="VEuPathDB" id="CryptoDB:Vbra_14338"/>
<evidence type="ECO:0000256" key="1">
    <source>
        <dbReference type="SAM" id="MobiDB-lite"/>
    </source>
</evidence>
<proteinExistence type="predicted"/>
<name>A0A0G4F2M8_VITBC</name>
<evidence type="ECO:0000313" key="2">
    <source>
        <dbReference type="EMBL" id="CEM05810.1"/>
    </source>
</evidence>
<sequence length="198" mass="20832">MALVHPPQEALRCPADIFQGGPGGGLGLGTRGGTASGGEGRGGPSGEGRRGSSDSTSSRRGSVEEQPATPGSPRRETLGVTLVPGRNNTPMLAPPDHAALDFIGGCVKKFIEDKGDPPSPTHVVQVGECAEKEVERRRSEATEAAEAAAAAAAAAKEAEEKANKKCEPFCGLFRGWNYWWWTLCCEPEVETEATEFRV</sequence>
<evidence type="ECO:0000313" key="3">
    <source>
        <dbReference type="Proteomes" id="UP000041254"/>
    </source>
</evidence>
<dbReference type="AlphaFoldDB" id="A0A0G4F2M8"/>
<feature type="compositionally biased region" description="Gly residues" evidence="1">
    <location>
        <begin position="20"/>
        <end position="46"/>
    </location>
</feature>
<keyword evidence="3" id="KW-1185">Reference proteome</keyword>
<gene>
    <name evidence="2" type="ORF">Vbra_14338</name>
</gene>
<accession>A0A0G4F2M8</accession>
<reference evidence="2 3" key="1">
    <citation type="submission" date="2014-11" db="EMBL/GenBank/DDBJ databases">
        <authorList>
            <person name="Zhu J."/>
            <person name="Qi W."/>
            <person name="Song R."/>
        </authorList>
    </citation>
    <scope>NUCLEOTIDE SEQUENCE [LARGE SCALE GENOMIC DNA]</scope>
</reference>
<feature type="region of interest" description="Disordered" evidence="1">
    <location>
        <begin position="1"/>
        <end position="90"/>
    </location>
</feature>
<dbReference type="InParanoid" id="A0A0G4F2M8"/>
<dbReference type="EMBL" id="CDMY01000364">
    <property type="protein sequence ID" value="CEM05810.1"/>
    <property type="molecule type" value="Genomic_DNA"/>
</dbReference>
<dbReference type="Proteomes" id="UP000041254">
    <property type="component" value="Unassembled WGS sequence"/>
</dbReference>